<reference evidence="6 7" key="1">
    <citation type="submission" date="2021-03" db="EMBL/GenBank/DDBJ databases">
        <title>Complete genome sequence of Streptomyces cyanogenus S136, producer of anticancer angucycline landomycin A.</title>
        <authorList>
            <person name="Hrab P."/>
            <person name="Ruckert C."/>
            <person name="Busche T."/>
            <person name="Ostash I."/>
            <person name="Kalinowski J."/>
            <person name="Fedorenko V."/>
            <person name="Yushchuk O."/>
            <person name="Ostash B."/>
        </authorList>
    </citation>
    <scope>NUCLEOTIDE SEQUENCE [LARGE SCALE GENOMIC DNA]</scope>
    <source>
        <strain evidence="6 7">S136</strain>
    </source>
</reference>
<feature type="signal peptide" evidence="4">
    <location>
        <begin position="1"/>
        <end position="23"/>
    </location>
</feature>
<evidence type="ECO:0000256" key="4">
    <source>
        <dbReference type="SAM" id="SignalP"/>
    </source>
</evidence>
<evidence type="ECO:0000256" key="1">
    <source>
        <dbReference type="ARBA" id="ARBA00004196"/>
    </source>
</evidence>
<dbReference type="SUPFAM" id="SSF53822">
    <property type="entry name" value="Periplasmic binding protein-like I"/>
    <property type="match status" value="1"/>
</dbReference>
<dbReference type="PANTHER" id="PTHR30036:SF1">
    <property type="entry name" value="D-XYLOSE-BINDING PERIPLASMIC PROTEIN"/>
    <property type="match status" value="1"/>
</dbReference>
<gene>
    <name evidence="6" type="primary">xylF1</name>
    <name evidence="6" type="ORF">S1361_04370</name>
</gene>
<dbReference type="Pfam" id="PF13407">
    <property type="entry name" value="Peripla_BP_4"/>
    <property type="match status" value="1"/>
</dbReference>
<keyword evidence="7" id="KW-1185">Reference proteome</keyword>
<name>A0ABX7TMJ5_STRCY</name>
<evidence type="ECO:0000313" key="7">
    <source>
        <dbReference type="Proteomes" id="UP000663908"/>
    </source>
</evidence>
<evidence type="ECO:0000259" key="5">
    <source>
        <dbReference type="Pfam" id="PF13407"/>
    </source>
</evidence>
<dbReference type="Gene3D" id="3.40.50.2300">
    <property type="match status" value="2"/>
</dbReference>
<accession>A0ABX7TMJ5</accession>
<dbReference type="Proteomes" id="UP000663908">
    <property type="component" value="Chromosome"/>
</dbReference>
<organism evidence="6 7">
    <name type="scientific">Streptomyces cyanogenus</name>
    <dbReference type="NCBI Taxonomy" id="80860"/>
    <lineage>
        <taxon>Bacteria</taxon>
        <taxon>Bacillati</taxon>
        <taxon>Actinomycetota</taxon>
        <taxon>Actinomycetes</taxon>
        <taxon>Kitasatosporales</taxon>
        <taxon>Streptomycetaceae</taxon>
        <taxon>Streptomyces</taxon>
    </lineage>
</organism>
<keyword evidence="2 4" id="KW-0732">Signal</keyword>
<feature type="domain" description="Periplasmic binding protein" evidence="5">
    <location>
        <begin position="38"/>
        <end position="295"/>
    </location>
</feature>
<dbReference type="InterPro" id="IPR050555">
    <property type="entry name" value="Bact_Solute-Bind_Prot2"/>
</dbReference>
<dbReference type="PANTHER" id="PTHR30036">
    <property type="entry name" value="D-XYLOSE-BINDING PERIPLASMIC PROTEIN"/>
    <property type="match status" value="1"/>
</dbReference>
<dbReference type="InterPro" id="IPR028082">
    <property type="entry name" value="Peripla_BP_I"/>
</dbReference>
<dbReference type="PROSITE" id="PS51257">
    <property type="entry name" value="PROKAR_LIPOPROTEIN"/>
    <property type="match status" value="1"/>
</dbReference>
<evidence type="ECO:0000313" key="6">
    <source>
        <dbReference type="EMBL" id="QTD96570.1"/>
    </source>
</evidence>
<evidence type="ECO:0000256" key="2">
    <source>
        <dbReference type="ARBA" id="ARBA00022729"/>
    </source>
</evidence>
<evidence type="ECO:0000256" key="3">
    <source>
        <dbReference type="SAM" id="MobiDB-lite"/>
    </source>
</evidence>
<dbReference type="RefSeq" id="WP_243769071.1">
    <property type="nucleotide sequence ID" value="NZ_CP071839.1"/>
</dbReference>
<feature type="chain" id="PRO_5046091416" evidence="4">
    <location>
        <begin position="24"/>
        <end position="384"/>
    </location>
</feature>
<protein>
    <submittedName>
        <fullName evidence="6">D-xylose-binding periplasmic protein</fullName>
    </submittedName>
</protein>
<feature type="region of interest" description="Disordered" evidence="3">
    <location>
        <begin position="350"/>
        <end position="384"/>
    </location>
</feature>
<dbReference type="InterPro" id="IPR025997">
    <property type="entry name" value="SBP_2_dom"/>
</dbReference>
<sequence>MRARSRYVAAALVAALMTMSAAACGGREETHEDGFTVGLLLPGRVLPRWEQFDKPLIEKRLKELCPRCRTAYANADNDPARQRQQMTSMITKGVRVLILDAADPKVLRSSIEEAHQAGVPVVAYDRLAEGPISGFVSFDGAQVGRLQAEYLLRAMGDRAHGGNVVMMNGDPTDRNAAWFKKGALSVLTGKVKIDRSYDTQGWSTENAHANMSAALAAQNPERIDGVLAVNDAVAAGVISAFKGAHVRTLPPVTGQDADLDAVRRIVKGEQYMTVYKPFRAEADAAAAMAVTLGRGGDPRKLATTVIDSPTTKHIPSVLLTPRAVTAGTIEQTLVKDGVYTLDRICTRQLQGLPPCPGSRAPVGSQARDRPASRNGGDVRSAPRP</sequence>
<dbReference type="EMBL" id="CP071839">
    <property type="protein sequence ID" value="QTD96570.1"/>
    <property type="molecule type" value="Genomic_DNA"/>
</dbReference>
<proteinExistence type="predicted"/>
<comment type="subcellular location">
    <subcellularLocation>
        <location evidence="1">Cell envelope</location>
    </subcellularLocation>
</comment>